<protein>
    <submittedName>
        <fullName evidence="2">Uncharacterized protein</fullName>
    </submittedName>
</protein>
<evidence type="ECO:0000256" key="1">
    <source>
        <dbReference type="SAM" id="MobiDB-lite"/>
    </source>
</evidence>
<name>A0ABP0X6X9_9BRYO</name>
<feature type="region of interest" description="Disordered" evidence="1">
    <location>
        <begin position="26"/>
        <end position="45"/>
    </location>
</feature>
<sequence>MNKGMRKWLCNAGRWARVSTKVNGETRERLGQSAKRSAAVRGQAGRGATVAGRRLRVRPSRTPGFSACQVLWLIPGRCASCAAVCRASSFVCATQERESRRFCRQE</sequence>
<keyword evidence="3" id="KW-1185">Reference proteome</keyword>
<proteinExistence type="predicted"/>
<organism evidence="2 3">
    <name type="scientific">Sphagnum jensenii</name>
    <dbReference type="NCBI Taxonomy" id="128206"/>
    <lineage>
        <taxon>Eukaryota</taxon>
        <taxon>Viridiplantae</taxon>
        <taxon>Streptophyta</taxon>
        <taxon>Embryophyta</taxon>
        <taxon>Bryophyta</taxon>
        <taxon>Sphagnophytina</taxon>
        <taxon>Sphagnopsida</taxon>
        <taxon>Sphagnales</taxon>
        <taxon>Sphagnaceae</taxon>
        <taxon>Sphagnum</taxon>
    </lineage>
</organism>
<dbReference type="EMBL" id="OZ020101">
    <property type="protein sequence ID" value="CAK9274867.1"/>
    <property type="molecule type" value="Genomic_DNA"/>
</dbReference>
<evidence type="ECO:0000313" key="2">
    <source>
        <dbReference type="EMBL" id="CAK9274867.1"/>
    </source>
</evidence>
<reference evidence="2" key="1">
    <citation type="submission" date="2024-02" db="EMBL/GenBank/DDBJ databases">
        <authorList>
            <consortium name="ELIXIR-Norway"/>
            <consortium name="Elixir Norway"/>
        </authorList>
    </citation>
    <scope>NUCLEOTIDE SEQUENCE</scope>
</reference>
<gene>
    <name evidence="2" type="ORF">CSSPJE1EN1_LOCUS20345</name>
</gene>
<accession>A0ABP0X6X9</accession>
<dbReference type="Proteomes" id="UP001497444">
    <property type="component" value="Chromosome 6"/>
</dbReference>
<evidence type="ECO:0000313" key="3">
    <source>
        <dbReference type="Proteomes" id="UP001497444"/>
    </source>
</evidence>